<protein>
    <recommendedName>
        <fullName evidence="3 9">NADH-ubiquinone oxidoreductase chain 1</fullName>
        <ecNumber evidence="9">7.1.1.2</ecNumber>
    </recommendedName>
</protein>
<evidence type="ECO:0000256" key="7">
    <source>
        <dbReference type="ARBA" id="ARBA00023136"/>
    </source>
</evidence>
<proteinExistence type="inferred from homology"/>
<reference evidence="11" key="1">
    <citation type="journal article" date="2014" name="BMC Genomics">
        <title>Complete mitochondrial genomes of the human follicle mites Demodex brevis and D. folliculorum: novel gene arrangement, truncated tRNA genes, and ancient divergence between species.</title>
        <authorList>
            <person name="Palopoli M.F."/>
            <person name="Minot S."/>
            <person name="Pei D."/>
            <person name="Satterly A."/>
            <person name="Endrizzi J."/>
        </authorList>
    </citation>
    <scope>NUCLEOTIDE SEQUENCE</scope>
</reference>
<evidence type="ECO:0000256" key="8">
    <source>
        <dbReference type="RuleBase" id="RU000471"/>
    </source>
</evidence>
<comment type="subcellular location">
    <subcellularLocation>
        <location evidence="1">Membrane</location>
        <topology evidence="1">Multi-pass membrane protein</topology>
    </subcellularLocation>
    <subcellularLocation>
        <location evidence="8">Mitochondrion inner membrane</location>
        <topology evidence="8">Multi-pass membrane protein</topology>
    </subcellularLocation>
</comment>
<dbReference type="GO" id="GO:0005743">
    <property type="term" value="C:mitochondrial inner membrane"/>
    <property type="evidence" value="ECO:0007669"/>
    <property type="project" value="UniProtKB-SubCell"/>
</dbReference>
<feature type="transmembrane region" description="Helical" evidence="10">
    <location>
        <begin position="69"/>
        <end position="89"/>
    </location>
</feature>
<evidence type="ECO:0000256" key="6">
    <source>
        <dbReference type="ARBA" id="ARBA00022989"/>
    </source>
</evidence>
<accession>A0A0A7DUJ4</accession>
<comment type="similarity">
    <text evidence="2 8">Belongs to the complex I subunit 1 family.</text>
</comment>
<feature type="transmembrane region" description="Helical" evidence="10">
    <location>
        <begin position="6"/>
        <end position="23"/>
    </location>
</feature>
<sequence length="293" mass="35159">MFFCCYLLMVVFSLLGVAFLTLLERKILGFGNKRFGPNFVSWYGLLQPLADFLKLLSSFYFFLDFVDLFFWFLFPFWGLFLYLVVFYFLNMGGSFFFFFFGFMFFFCIYSLLVYMFVFGGWASSSKFSIIASVRVVVQMISYEVGYVFMFLVCLMFVFSYDYVYCVGYGIVNFWEFSVFFLFFWFIVCVAELSRSPFDFLEGESELVSGFNLEYGGGYFSLIFLVEYGFLLFISLISSGILFGWEFWFFVFLFFFILIRGVFPRLRYDKMMFVFWSDVLVFFFFLFLCMEEFF</sequence>
<dbReference type="AlphaFoldDB" id="A0A0A7DUJ4"/>
<evidence type="ECO:0000256" key="9">
    <source>
        <dbReference type="RuleBase" id="RU000473"/>
    </source>
</evidence>
<evidence type="ECO:0000313" key="11">
    <source>
        <dbReference type="EMBL" id="AIW82485.1"/>
    </source>
</evidence>
<feature type="transmembrane region" description="Helical" evidence="10">
    <location>
        <begin position="270"/>
        <end position="289"/>
    </location>
</feature>
<geneLocation type="mitochondrion" evidence="11"/>
<keyword evidence="5 8" id="KW-0812">Transmembrane</keyword>
<dbReference type="PANTHER" id="PTHR11432:SF3">
    <property type="entry name" value="NADH-UBIQUINONE OXIDOREDUCTASE CHAIN 1"/>
    <property type="match status" value="1"/>
</dbReference>
<feature type="transmembrane region" description="Helical" evidence="10">
    <location>
        <begin position="144"/>
        <end position="164"/>
    </location>
</feature>
<dbReference type="EMBL" id="KM114225">
    <property type="protein sequence ID" value="AIW82485.1"/>
    <property type="molecule type" value="Genomic_DNA"/>
</dbReference>
<keyword evidence="9" id="KW-0830">Ubiquinone</keyword>
<evidence type="ECO:0000256" key="4">
    <source>
        <dbReference type="ARBA" id="ARBA00022448"/>
    </source>
</evidence>
<evidence type="ECO:0000256" key="3">
    <source>
        <dbReference type="ARBA" id="ARBA00021009"/>
    </source>
</evidence>
<feature type="transmembrane region" description="Helical" evidence="10">
    <location>
        <begin position="240"/>
        <end position="258"/>
    </location>
</feature>
<feature type="transmembrane region" description="Helical" evidence="10">
    <location>
        <begin position="96"/>
        <end position="117"/>
    </location>
</feature>
<dbReference type="GO" id="GO:0008137">
    <property type="term" value="F:NADH dehydrogenase (ubiquinone) activity"/>
    <property type="evidence" value="ECO:0007669"/>
    <property type="project" value="UniProtKB-EC"/>
</dbReference>
<dbReference type="GO" id="GO:0003954">
    <property type="term" value="F:NADH dehydrogenase activity"/>
    <property type="evidence" value="ECO:0007669"/>
    <property type="project" value="TreeGrafter"/>
</dbReference>
<dbReference type="Pfam" id="PF00146">
    <property type="entry name" value="NADHdh"/>
    <property type="match status" value="1"/>
</dbReference>
<evidence type="ECO:0000256" key="5">
    <source>
        <dbReference type="ARBA" id="ARBA00022692"/>
    </source>
</evidence>
<dbReference type="EC" id="7.1.1.2" evidence="9"/>
<dbReference type="InterPro" id="IPR001694">
    <property type="entry name" value="NADH_UbQ_OxRdtase_su1/FPO"/>
</dbReference>
<keyword evidence="8" id="KW-0520">NAD</keyword>
<gene>
    <name evidence="11" type="primary">ND1</name>
</gene>
<keyword evidence="4" id="KW-0813">Transport</keyword>
<organism evidence="11">
    <name type="scientific">Demodex brevis</name>
    <name type="common">Face mite</name>
    <dbReference type="NCBI Taxonomy" id="574145"/>
    <lineage>
        <taxon>Eukaryota</taxon>
        <taxon>Metazoa</taxon>
        <taxon>Ecdysozoa</taxon>
        <taxon>Arthropoda</taxon>
        <taxon>Chelicerata</taxon>
        <taxon>Arachnida</taxon>
        <taxon>Acari</taxon>
        <taxon>Acariformes</taxon>
        <taxon>Trombidiformes</taxon>
        <taxon>Prostigmata</taxon>
        <taxon>Eleutherengona</taxon>
        <taxon>Raphignathae</taxon>
        <taxon>Cheyletoidea</taxon>
        <taxon>Demodicidae</taxon>
        <taxon>Demodex</taxon>
    </lineage>
</organism>
<dbReference type="PANTHER" id="PTHR11432">
    <property type="entry name" value="NADH DEHYDROGENASE SUBUNIT 1"/>
    <property type="match status" value="1"/>
</dbReference>
<keyword evidence="7 10" id="KW-0472">Membrane</keyword>
<comment type="catalytic activity">
    <reaction evidence="9">
        <text>a ubiquinone + NADH + 5 H(+)(in) = a ubiquinol + NAD(+) + 4 H(+)(out)</text>
        <dbReference type="Rhea" id="RHEA:29091"/>
        <dbReference type="Rhea" id="RHEA-COMP:9565"/>
        <dbReference type="Rhea" id="RHEA-COMP:9566"/>
        <dbReference type="ChEBI" id="CHEBI:15378"/>
        <dbReference type="ChEBI" id="CHEBI:16389"/>
        <dbReference type="ChEBI" id="CHEBI:17976"/>
        <dbReference type="ChEBI" id="CHEBI:57540"/>
        <dbReference type="ChEBI" id="CHEBI:57945"/>
        <dbReference type="EC" id="7.1.1.2"/>
    </reaction>
</comment>
<evidence type="ECO:0000256" key="1">
    <source>
        <dbReference type="ARBA" id="ARBA00004141"/>
    </source>
</evidence>
<name>A0A0A7DUJ4_DEMBR</name>
<dbReference type="GO" id="GO:0009060">
    <property type="term" value="P:aerobic respiration"/>
    <property type="evidence" value="ECO:0007669"/>
    <property type="project" value="TreeGrafter"/>
</dbReference>
<keyword evidence="6 10" id="KW-1133">Transmembrane helix</keyword>
<feature type="transmembrane region" description="Helical" evidence="10">
    <location>
        <begin position="176"/>
        <end position="194"/>
    </location>
</feature>
<evidence type="ECO:0000256" key="10">
    <source>
        <dbReference type="SAM" id="Phobius"/>
    </source>
</evidence>
<feature type="transmembrane region" description="Helical" evidence="10">
    <location>
        <begin position="214"/>
        <end position="233"/>
    </location>
</feature>
<keyword evidence="9 11" id="KW-0496">Mitochondrion</keyword>
<evidence type="ECO:0000256" key="2">
    <source>
        <dbReference type="ARBA" id="ARBA00010535"/>
    </source>
</evidence>